<reference evidence="6" key="1">
    <citation type="journal article" date="2014" name="Int. J. Syst. Evol. Microbiol.">
        <title>Complete genome sequence of Corynebacterium casei LMG S-19264T (=DSM 44701T), isolated from a smear-ripened cheese.</title>
        <authorList>
            <consortium name="US DOE Joint Genome Institute (JGI-PGF)"/>
            <person name="Walter F."/>
            <person name="Albersmeier A."/>
            <person name="Kalinowski J."/>
            <person name="Ruckert C."/>
        </authorList>
    </citation>
    <scope>NUCLEOTIDE SEQUENCE</scope>
    <source>
        <strain evidence="6">CGMCC 1.15320</strain>
    </source>
</reference>
<comment type="caution">
    <text evidence="6">The sequence shown here is derived from an EMBL/GenBank/DDBJ whole genome shotgun (WGS) entry which is preliminary data.</text>
</comment>
<dbReference type="GO" id="GO:0005886">
    <property type="term" value="C:plasma membrane"/>
    <property type="evidence" value="ECO:0007669"/>
    <property type="project" value="TreeGrafter"/>
</dbReference>
<dbReference type="EMBL" id="BMIF01000006">
    <property type="protein sequence ID" value="GGA68087.1"/>
    <property type="molecule type" value="Genomic_DNA"/>
</dbReference>
<dbReference type="PANTHER" id="PTHR30627:SF1">
    <property type="entry name" value="PEPTIDOGLYCAN D,D-TRANSPEPTIDASE FTSI"/>
    <property type="match status" value="1"/>
</dbReference>
<dbReference type="Proteomes" id="UP000636264">
    <property type="component" value="Unassembled WGS sequence"/>
</dbReference>
<name>A0A916W5J4_9HYPH</name>
<protein>
    <submittedName>
        <fullName evidence="6">Peptidoglycan glycosyltransferase</fullName>
    </submittedName>
</protein>
<dbReference type="GO" id="GO:0004180">
    <property type="term" value="F:carboxypeptidase activity"/>
    <property type="evidence" value="ECO:0007669"/>
    <property type="project" value="UniProtKB-KW"/>
</dbReference>
<keyword evidence="2" id="KW-0645">Protease</keyword>
<dbReference type="Gene3D" id="3.40.710.10">
    <property type="entry name" value="DD-peptidase/beta-lactamase superfamily"/>
    <property type="match status" value="1"/>
</dbReference>
<dbReference type="PANTHER" id="PTHR30627">
    <property type="entry name" value="PEPTIDOGLYCAN D,D-TRANSPEPTIDASE"/>
    <property type="match status" value="1"/>
</dbReference>
<dbReference type="GO" id="GO:0071555">
    <property type="term" value="P:cell wall organization"/>
    <property type="evidence" value="ECO:0007669"/>
    <property type="project" value="TreeGrafter"/>
</dbReference>
<feature type="domain" description="Penicillin-binding protein transpeptidase" evidence="4">
    <location>
        <begin position="205"/>
        <end position="489"/>
    </location>
</feature>
<dbReference type="InterPro" id="IPR050515">
    <property type="entry name" value="Beta-lactam/transpept"/>
</dbReference>
<comment type="subcellular location">
    <subcellularLocation>
        <location evidence="1">Membrane</location>
    </subcellularLocation>
</comment>
<feature type="domain" description="Penicillin-binding protein dimerisation" evidence="5">
    <location>
        <begin position="30"/>
        <end position="139"/>
    </location>
</feature>
<dbReference type="Pfam" id="PF03717">
    <property type="entry name" value="PBP_dimer"/>
    <property type="match status" value="1"/>
</dbReference>
<evidence type="ECO:0000313" key="6">
    <source>
        <dbReference type="EMBL" id="GGA68087.1"/>
    </source>
</evidence>
<sequence>MLAYFAIGARLVQFGLEGPAVPWVAAGQVAAHRPAILDRHGGKLAVDLKTYSLFAEPRRIVDVDDAIDSLRTVFPDLDVRDMHAKLSGERGFIWLKRHLPPQMHNRIMALGIPGIGFRSEIRRFYPAGRTTAHVVGLTDVDNLGVSGLERWIDTQGYRELRELGLGGSESFSPLKTSIDLRIQHAFHDELTEAMGKYDPAGAGGLLLNIKTGEVLALVSLPDFDPNKPVEAHLHDRLNRVSGSAAEMGSIVKTFTTAMAIEKSNATLNTLYDASKPLIVGRQLVRDYYGKNRPLTLEEVFLYSSNIGSALEARAVGIEKHRNFLKSAGLLTRLQFELPEVATPREPSRWSTATSITASFGHGFATTPLQTASGIGGILNNGILVNPTLIKRGKTDAELASRRIVSDRTSAMMRHLYQLSGEKGSGRRAAVAGLNVGGKTGTAEKVIAGRYARNRNYNVFAAALPMDDPVYVYLVIIDDPKPKTSTRGLTAGVTAAPVTGRIIRRTFGFLDVIPSFGASSPTPVDESIG</sequence>
<organism evidence="6 7">
    <name type="scientific">Nitratireductor aestuarii</name>
    <dbReference type="NCBI Taxonomy" id="1735103"/>
    <lineage>
        <taxon>Bacteria</taxon>
        <taxon>Pseudomonadati</taxon>
        <taxon>Pseudomonadota</taxon>
        <taxon>Alphaproteobacteria</taxon>
        <taxon>Hyphomicrobiales</taxon>
        <taxon>Phyllobacteriaceae</taxon>
        <taxon>Nitratireductor</taxon>
    </lineage>
</organism>
<evidence type="ECO:0000313" key="7">
    <source>
        <dbReference type="Proteomes" id="UP000636264"/>
    </source>
</evidence>
<dbReference type="InterPro" id="IPR036138">
    <property type="entry name" value="PBP_dimer_sf"/>
</dbReference>
<evidence type="ECO:0000256" key="1">
    <source>
        <dbReference type="ARBA" id="ARBA00004370"/>
    </source>
</evidence>
<dbReference type="AlphaFoldDB" id="A0A916W5J4"/>
<dbReference type="Gene3D" id="3.30.450.330">
    <property type="match status" value="1"/>
</dbReference>
<gene>
    <name evidence="6" type="ORF">GCM10011385_22360</name>
</gene>
<dbReference type="GO" id="GO:0008658">
    <property type="term" value="F:penicillin binding"/>
    <property type="evidence" value="ECO:0007669"/>
    <property type="project" value="InterPro"/>
</dbReference>
<proteinExistence type="predicted"/>
<evidence type="ECO:0000256" key="3">
    <source>
        <dbReference type="ARBA" id="ARBA00023136"/>
    </source>
</evidence>
<evidence type="ECO:0000259" key="4">
    <source>
        <dbReference type="Pfam" id="PF00905"/>
    </source>
</evidence>
<dbReference type="SUPFAM" id="SSF56519">
    <property type="entry name" value="Penicillin binding protein dimerisation domain"/>
    <property type="match status" value="1"/>
</dbReference>
<reference evidence="6" key="2">
    <citation type="submission" date="2020-09" db="EMBL/GenBank/DDBJ databases">
        <authorList>
            <person name="Sun Q."/>
            <person name="Zhou Y."/>
        </authorList>
    </citation>
    <scope>NUCLEOTIDE SEQUENCE</scope>
    <source>
        <strain evidence="6">CGMCC 1.15320</strain>
    </source>
</reference>
<dbReference type="RefSeq" id="WP_244630342.1">
    <property type="nucleotide sequence ID" value="NZ_BMIF01000006.1"/>
</dbReference>
<dbReference type="SUPFAM" id="SSF56601">
    <property type="entry name" value="beta-lactamase/transpeptidase-like"/>
    <property type="match status" value="1"/>
</dbReference>
<evidence type="ECO:0000256" key="2">
    <source>
        <dbReference type="ARBA" id="ARBA00022645"/>
    </source>
</evidence>
<keyword evidence="3" id="KW-0472">Membrane</keyword>
<dbReference type="Pfam" id="PF00905">
    <property type="entry name" value="Transpeptidase"/>
    <property type="match status" value="1"/>
</dbReference>
<dbReference type="InterPro" id="IPR001460">
    <property type="entry name" value="PCN-bd_Tpept"/>
</dbReference>
<dbReference type="InterPro" id="IPR012338">
    <property type="entry name" value="Beta-lactam/transpept-like"/>
</dbReference>
<evidence type="ECO:0000259" key="5">
    <source>
        <dbReference type="Pfam" id="PF03717"/>
    </source>
</evidence>
<accession>A0A916W5J4</accession>
<dbReference type="InterPro" id="IPR005311">
    <property type="entry name" value="PBP_dimer"/>
</dbReference>
<keyword evidence="2" id="KW-0378">Hydrolase</keyword>
<keyword evidence="2" id="KW-0121">Carboxypeptidase</keyword>
<keyword evidence="7" id="KW-1185">Reference proteome</keyword>
<dbReference type="Gene3D" id="3.90.1310.10">
    <property type="entry name" value="Penicillin-binding protein 2a (Domain 2)"/>
    <property type="match status" value="1"/>
</dbReference>